<evidence type="ECO:0000313" key="3">
    <source>
        <dbReference type="Proteomes" id="UP000828390"/>
    </source>
</evidence>
<feature type="non-terminal residue" evidence="2">
    <location>
        <position position="65"/>
    </location>
</feature>
<feature type="non-terminal residue" evidence="2">
    <location>
        <position position="1"/>
    </location>
</feature>
<evidence type="ECO:0000256" key="1">
    <source>
        <dbReference type="SAM" id="MobiDB-lite"/>
    </source>
</evidence>
<organism evidence="2 3">
    <name type="scientific">Dreissena polymorpha</name>
    <name type="common">Zebra mussel</name>
    <name type="synonym">Mytilus polymorpha</name>
    <dbReference type="NCBI Taxonomy" id="45954"/>
    <lineage>
        <taxon>Eukaryota</taxon>
        <taxon>Metazoa</taxon>
        <taxon>Spiralia</taxon>
        <taxon>Lophotrochozoa</taxon>
        <taxon>Mollusca</taxon>
        <taxon>Bivalvia</taxon>
        <taxon>Autobranchia</taxon>
        <taxon>Heteroconchia</taxon>
        <taxon>Euheterodonta</taxon>
        <taxon>Imparidentia</taxon>
        <taxon>Neoheterodontei</taxon>
        <taxon>Myida</taxon>
        <taxon>Dreissenoidea</taxon>
        <taxon>Dreissenidae</taxon>
        <taxon>Dreissena</taxon>
    </lineage>
</organism>
<proteinExistence type="predicted"/>
<dbReference type="Proteomes" id="UP000828390">
    <property type="component" value="Unassembled WGS sequence"/>
</dbReference>
<reference evidence="2" key="2">
    <citation type="submission" date="2020-11" db="EMBL/GenBank/DDBJ databases">
        <authorList>
            <person name="McCartney M.A."/>
            <person name="Auch B."/>
            <person name="Kono T."/>
            <person name="Mallez S."/>
            <person name="Becker A."/>
            <person name="Gohl D.M."/>
            <person name="Silverstein K.A.T."/>
            <person name="Koren S."/>
            <person name="Bechman K.B."/>
            <person name="Herman A."/>
            <person name="Abrahante J.E."/>
            <person name="Garbe J."/>
        </authorList>
    </citation>
    <scope>NUCLEOTIDE SEQUENCE</scope>
    <source>
        <strain evidence="2">Duluth1</strain>
        <tissue evidence="2">Whole animal</tissue>
    </source>
</reference>
<dbReference type="EMBL" id="JAIWYP010000081">
    <property type="protein sequence ID" value="KAH3690073.1"/>
    <property type="molecule type" value="Genomic_DNA"/>
</dbReference>
<gene>
    <name evidence="2" type="ORF">DPMN_192071</name>
</gene>
<comment type="caution">
    <text evidence="2">The sequence shown here is derived from an EMBL/GenBank/DDBJ whole genome shotgun (WGS) entry which is preliminary data.</text>
</comment>
<accession>A0A9D3XZD7</accession>
<sequence length="65" mass="7330">LMVPPANKDLATIMEVIQIMKARPVRGTIVDKAVHDHWKPHPDVSSNPTQKNRVLCFGEKKEKKG</sequence>
<evidence type="ECO:0000313" key="2">
    <source>
        <dbReference type="EMBL" id="KAH3690073.1"/>
    </source>
</evidence>
<name>A0A9D3XZD7_DREPO</name>
<keyword evidence="3" id="KW-1185">Reference proteome</keyword>
<dbReference type="AlphaFoldDB" id="A0A9D3XZD7"/>
<feature type="region of interest" description="Disordered" evidence="1">
    <location>
        <begin position="39"/>
        <end position="65"/>
    </location>
</feature>
<reference evidence="2" key="1">
    <citation type="journal article" date="2019" name="bioRxiv">
        <title>The Genome of the Zebra Mussel, Dreissena polymorpha: A Resource for Invasive Species Research.</title>
        <authorList>
            <person name="McCartney M.A."/>
            <person name="Auch B."/>
            <person name="Kono T."/>
            <person name="Mallez S."/>
            <person name="Zhang Y."/>
            <person name="Obille A."/>
            <person name="Becker A."/>
            <person name="Abrahante J.E."/>
            <person name="Garbe J."/>
            <person name="Badalamenti J.P."/>
            <person name="Herman A."/>
            <person name="Mangelson H."/>
            <person name="Liachko I."/>
            <person name="Sullivan S."/>
            <person name="Sone E.D."/>
            <person name="Koren S."/>
            <person name="Silverstein K.A.T."/>
            <person name="Beckman K.B."/>
            <person name="Gohl D.M."/>
        </authorList>
    </citation>
    <scope>NUCLEOTIDE SEQUENCE</scope>
    <source>
        <strain evidence="2">Duluth1</strain>
        <tissue evidence="2">Whole animal</tissue>
    </source>
</reference>
<protein>
    <submittedName>
        <fullName evidence="2">Uncharacterized protein</fullName>
    </submittedName>
</protein>